<name>A0A7W7XZX4_9GAMM</name>
<evidence type="ECO:0000313" key="3">
    <source>
        <dbReference type="Proteomes" id="UP000519004"/>
    </source>
</evidence>
<reference evidence="2 3" key="1">
    <citation type="submission" date="2020-08" db="EMBL/GenBank/DDBJ databases">
        <title>Genomic Encyclopedia of Type Strains, Phase IV (KMG-IV): sequencing the most valuable type-strain genomes for metagenomic binning, comparative biology and taxonomic classification.</title>
        <authorList>
            <person name="Goeker M."/>
        </authorList>
    </citation>
    <scope>NUCLEOTIDE SEQUENCE [LARGE SCALE GENOMIC DNA]</scope>
    <source>
        <strain evidence="2 3">DSM 25897</strain>
    </source>
</reference>
<evidence type="ECO:0000256" key="1">
    <source>
        <dbReference type="SAM" id="Phobius"/>
    </source>
</evidence>
<feature type="transmembrane region" description="Helical" evidence="1">
    <location>
        <begin position="24"/>
        <end position="44"/>
    </location>
</feature>
<dbReference type="Proteomes" id="UP000519004">
    <property type="component" value="Unassembled WGS sequence"/>
</dbReference>
<keyword evidence="1" id="KW-0812">Transmembrane</keyword>
<keyword evidence="1" id="KW-1133">Transmembrane helix</keyword>
<keyword evidence="1" id="KW-0472">Membrane</keyword>
<dbReference type="AlphaFoldDB" id="A0A7W7XZX4"/>
<proteinExistence type="predicted"/>
<evidence type="ECO:0000313" key="2">
    <source>
        <dbReference type="EMBL" id="MBB5015515.1"/>
    </source>
</evidence>
<accession>A0A7W7XZX4</accession>
<comment type="caution">
    <text evidence="2">The sequence shown here is derived from an EMBL/GenBank/DDBJ whole genome shotgun (WGS) entry which is preliminary data.</text>
</comment>
<organism evidence="2 3">
    <name type="scientific">Rehaibacterium terrae</name>
    <dbReference type="NCBI Taxonomy" id="1341696"/>
    <lineage>
        <taxon>Bacteria</taxon>
        <taxon>Pseudomonadati</taxon>
        <taxon>Pseudomonadota</taxon>
        <taxon>Gammaproteobacteria</taxon>
        <taxon>Lysobacterales</taxon>
        <taxon>Lysobacteraceae</taxon>
        <taxon>Rehaibacterium</taxon>
    </lineage>
</organism>
<dbReference type="EMBL" id="JACHHX010000008">
    <property type="protein sequence ID" value="MBB5015515.1"/>
    <property type="molecule type" value="Genomic_DNA"/>
</dbReference>
<protein>
    <submittedName>
        <fullName evidence="2">Uncharacterized protein</fullName>
    </submittedName>
</protein>
<dbReference type="RefSeq" id="WP_183948201.1">
    <property type="nucleotide sequence ID" value="NZ_JACHHX010000008.1"/>
</dbReference>
<gene>
    <name evidence="2" type="ORF">HNQ58_001419</name>
</gene>
<keyword evidence="3" id="KW-1185">Reference proteome</keyword>
<sequence length="81" mass="8999">MHWLFLFFALACFAVVFKTTSLGVAALCLLLALVFALAWVMGLVNARVASRTRDEVQMVDPAELRRLREQAQARKPPPSAP</sequence>